<feature type="compositionally biased region" description="Basic residues" evidence="1">
    <location>
        <begin position="815"/>
        <end position="824"/>
    </location>
</feature>
<feature type="region of interest" description="Disordered" evidence="1">
    <location>
        <begin position="622"/>
        <end position="689"/>
    </location>
</feature>
<keyword evidence="4" id="KW-1185">Reference proteome</keyword>
<proteinExistence type="predicted"/>
<dbReference type="InterPro" id="IPR036397">
    <property type="entry name" value="RNaseH_sf"/>
</dbReference>
<reference evidence="3" key="1">
    <citation type="submission" date="2023-08" db="EMBL/GenBank/DDBJ databases">
        <authorList>
            <person name="Audoor S."/>
            <person name="Bilcke G."/>
        </authorList>
    </citation>
    <scope>NUCLEOTIDE SEQUENCE</scope>
</reference>
<dbReference type="SUPFAM" id="SSF53098">
    <property type="entry name" value="Ribonuclease H-like"/>
    <property type="match status" value="1"/>
</dbReference>
<feature type="domain" description="Integrase zinc-binding" evidence="2">
    <location>
        <begin position="199"/>
        <end position="257"/>
    </location>
</feature>
<feature type="compositionally biased region" description="Acidic residues" evidence="1">
    <location>
        <begin position="629"/>
        <end position="647"/>
    </location>
</feature>
<accession>A0AAD2FHS0</accession>
<dbReference type="AlphaFoldDB" id="A0AAD2FHS0"/>
<sequence>MISAQGTIAIATNDAEVASPVRTIRPWEALSLFGFTKEESRKLLFEEKLSCRETKETTKSMAPQQVWQQVFTYSMCKNIQRQHLLDKIEHKFLTMYSRPKHAKKHLTAIVSRSIHPFTTLPIPTGDDWQEKCNGDLDISHIIKAIRNNKKVDRSKLTNPTYASELNRDKLEIENGILYQFEEPKSPKSAPMRQLRRAVVPPRLRATIIAAYHISPMAGHVGFHKTYYRIATRFWWPGMAKDIREAVLGYGHCNAANAPSHKNQKILQRTPIEEPFDLCCMDVWSPGSTKNATKLPTTLRKTLTNKGVVTYVCNMTGCATVAFISSMDSGNMARIAFSQFFTVRGLPRLILIDEGSENKDQFTALCDTIGIAYHTVQQIGAADMNTYKEWAMNTMFGTYAWNAAPVDGTDIQRAFAAVARHFKFPLDNSAAALSISEARQKNRTRHQQTPGQNTLEHIETMFPLFWRQKELLKLLNEEQREHHRMLKNQTRMRRKFEIGDLVMVRKQVQSNASAGIPAKLVLRTKGPYRVIEKASDDLYRLQKIPGTSTMLQKRGSTPIKESAFRMHKIPSTIILHKRVGVDTPDTRLANTRSPLAHSPLEMNLGLVDFGKYATTPTDAENAFEPIKDLWDEEVAPTEDSSDKEEDDTPTPSILDAIQRTQPRPINRDVPPTDTQGANQNHHRRTQSTERIRTNHTIQGQIICLSPSRQHIRVEQLGAPMTSPFWPLIKEFADETTYGPTVPIRPSKVDQVLNKSPHKYAWYQKEVNIVEDGVYGPFDFERDYKIPDVVWEKVREAAPQMKLKVANITPKSTPPGRAHKRAQHKR</sequence>
<protein>
    <recommendedName>
        <fullName evidence="2">Integrase zinc-binding domain-containing protein</fullName>
    </recommendedName>
</protein>
<name>A0AAD2FHS0_9STRA</name>
<dbReference type="Pfam" id="PF17921">
    <property type="entry name" value="Integrase_H2C2"/>
    <property type="match status" value="1"/>
</dbReference>
<dbReference type="Gene3D" id="3.30.420.10">
    <property type="entry name" value="Ribonuclease H-like superfamily/Ribonuclease H"/>
    <property type="match status" value="1"/>
</dbReference>
<evidence type="ECO:0000259" key="2">
    <source>
        <dbReference type="Pfam" id="PF17921"/>
    </source>
</evidence>
<dbReference type="Gene3D" id="1.10.340.70">
    <property type="match status" value="1"/>
</dbReference>
<organism evidence="3 4">
    <name type="scientific">Cylindrotheca closterium</name>
    <dbReference type="NCBI Taxonomy" id="2856"/>
    <lineage>
        <taxon>Eukaryota</taxon>
        <taxon>Sar</taxon>
        <taxon>Stramenopiles</taxon>
        <taxon>Ochrophyta</taxon>
        <taxon>Bacillariophyta</taxon>
        <taxon>Bacillariophyceae</taxon>
        <taxon>Bacillariophycidae</taxon>
        <taxon>Bacillariales</taxon>
        <taxon>Bacillariaceae</taxon>
        <taxon>Cylindrotheca</taxon>
    </lineage>
</organism>
<dbReference type="FunFam" id="1.10.340.70:FF:000001">
    <property type="entry name" value="Retrovirus-related Pol polyprotein from transposon gypsy-like Protein"/>
    <property type="match status" value="1"/>
</dbReference>
<dbReference type="InterPro" id="IPR050951">
    <property type="entry name" value="Retrovirus_Pol_polyprotein"/>
</dbReference>
<evidence type="ECO:0000313" key="4">
    <source>
        <dbReference type="Proteomes" id="UP001295423"/>
    </source>
</evidence>
<dbReference type="GO" id="GO:0003676">
    <property type="term" value="F:nucleic acid binding"/>
    <property type="evidence" value="ECO:0007669"/>
    <property type="project" value="InterPro"/>
</dbReference>
<comment type="caution">
    <text evidence="3">The sequence shown here is derived from an EMBL/GenBank/DDBJ whole genome shotgun (WGS) entry which is preliminary data.</text>
</comment>
<dbReference type="InterPro" id="IPR012337">
    <property type="entry name" value="RNaseH-like_sf"/>
</dbReference>
<dbReference type="EMBL" id="CAKOGP040001035">
    <property type="protein sequence ID" value="CAJ1941543.1"/>
    <property type="molecule type" value="Genomic_DNA"/>
</dbReference>
<dbReference type="PANTHER" id="PTHR37984:SF5">
    <property type="entry name" value="PROTEIN NYNRIN-LIKE"/>
    <property type="match status" value="1"/>
</dbReference>
<evidence type="ECO:0000256" key="1">
    <source>
        <dbReference type="SAM" id="MobiDB-lite"/>
    </source>
</evidence>
<gene>
    <name evidence="3" type="ORF">CYCCA115_LOCUS7559</name>
</gene>
<dbReference type="Proteomes" id="UP001295423">
    <property type="component" value="Unassembled WGS sequence"/>
</dbReference>
<feature type="region of interest" description="Disordered" evidence="1">
    <location>
        <begin position="805"/>
        <end position="824"/>
    </location>
</feature>
<dbReference type="PANTHER" id="PTHR37984">
    <property type="entry name" value="PROTEIN CBG26694"/>
    <property type="match status" value="1"/>
</dbReference>
<dbReference type="InterPro" id="IPR041588">
    <property type="entry name" value="Integrase_H2C2"/>
</dbReference>
<evidence type="ECO:0000313" key="3">
    <source>
        <dbReference type="EMBL" id="CAJ1941543.1"/>
    </source>
</evidence>